<protein>
    <submittedName>
        <fullName evidence="1">ATP-NAD/AcoX kinase</fullName>
    </submittedName>
</protein>
<dbReference type="GO" id="GO:0006741">
    <property type="term" value="P:NADP+ biosynthetic process"/>
    <property type="evidence" value="ECO:0007669"/>
    <property type="project" value="InterPro"/>
</dbReference>
<keyword evidence="1" id="KW-0418">Kinase</keyword>
<evidence type="ECO:0000313" key="1">
    <source>
        <dbReference type="EMBL" id="ADK86330.1"/>
    </source>
</evidence>
<dbReference type="InterPro" id="IPR039065">
    <property type="entry name" value="AcoX-like"/>
</dbReference>
<dbReference type="RefSeq" id="WP_013259767.1">
    <property type="nucleotide sequence ID" value="NC_014365.1"/>
</dbReference>
<dbReference type="AlphaFoldDB" id="E1QKX1"/>
<evidence type="ECO:0000313" key="2">
    <source>
        <dbReference type="Proteomes" id="UP000009047"/>
    </source>
</evidence>
<name>E1QKX1_DESB2</name>
<dbReference type="PANTHER" id="PTHR40697">
    <property type="entry name" value="ACETOIN CATABOLISM PROTEIN X"/>
    <property type="match status" value="1"/>
</dbReference>
<dbReference type="InterPro" id="IPR017438">
    <property type="entry name" value="ATP-NAD_kinase_N"/>
</dbReference>
<dbReference type="GO" id="GO:0005524">
    <property type="term" value="F:ATP binding"/>
    <property type="evidence" value="ECO:0007669"/>
    <property type="project" value="UniProtKB-ARBA"/>
</dbReference>
<dbReference type="Proteomes" id="UP000009047">
    <property type="component" value="Chromosome"/>
</dbReference>
<dbReference type="SUPFAM" id="SSF111331">
    <property type="entry name" value="NAD kinase/diacylglycerol kinase-like"/>
    <property type="match status" value="1"/>
</dbReference>
<dbReference type="HOGENOM" id="CLU_786821_0_0_7"/>
<dbReference type="Pfam" id="PF01513">
    <property type="entry name" value="NAD_kinase"/>
    <property type="match status" value="1"/>
</dbReference>
<keyword evidence="1" id="KW-0808">Transferase</keyword>
<dbReference type="GO" id="GO:0003951">
    <property type="term" value="F:NAD+ kinase activity"/>
    <property type="evidence" value="ECO:0007669"/>
    <property type="project" value="InterPro"/>
</dbReference>
<organism evidence="1 2">
    <name type="scientific">Desulfarculus baarsii (strain ATCC 33931 / DSM 2075 / LMG 7858 / VKM B-1802 / 2st14)</name>
    <dbReference type="NCBI Taxonomy" id="644282"/>
    <lineage>
        <taxon>Bacteria</taxon>
        <taxon>Pseudomonadati</taxon>
        <taxon>Thermodesulfobacteriota</taxon>
        <taxon>Desulfarculia</taxon>
        <taxon>Desulfarculales</taxon>
        <taxon>Desulfarculaceae</taxon>
        <taxon>Desulfarculus</taxon>
    </lineage>
</organism>
<dbReference type="OrthoDB" id="4292700at2"/>
<dbReference type="Gene3D" id="3.40.50.10330">
    <property type="entry name" value="Probable inorganic polyphosphate/atp-NAD kinase, domain 1"/>
    <property type="match status" value="1"/>
</dbReference>
<keyword evidence="2" id="KW-1185">Reference proteome</keyword>
<dbReference type="InterPro" id="IPR002504">
    <property type="entry name" value="NADK"/>
</dbReference>
<dbReference type="PANTHER" id="PTHR40697:SF3">
    <property type="entry name" value="ACETOIN CATABOLISM PROTEIN X"/>
    <property type="match status" value="1"/>
</dbReference>
<accession>E1QKX1</accession>
<dbReference type="eggNOG" id="COG1597">
    <property type="taxonomic scope" value="Bacteria"/>
</dbReference>
<reference evidence="1 2" key="1">
    <citation type="journal article" date="2010" name="Stand. Genomic Sci.">
        <title>Complete genome sequence of Desulfarculus baarsii type strain (2st14).</title>
        <authorList>
            <person name="Sun H."/>
            <person name="Spring S."/>
            <person name="Lapidus A."/>
            <person name="Davenport K."/>
            <person name="Del Rio T.G."/>
            <person name="Tice H."/>
            <person name="Nolan M."/>
            <person name="Copeland A."/>
            <person name="Cheng J.F."/>
            <person name="Lucas S."/>
            <person name="Tapia R."/>
            <person name="Goodwin L."/>
            <person name="Pitluck S."/>
            <person name="Ivanova N."/>
            <person name="Pagani I."/>
            <person name="Mavromatis K."/>
            <person name="Ovchinnikova G."/>
            <person name="Pati A."/>
            <person name="Chen A."/>
            <person name="Palaniappan K."/>
            <person name="Hauser L."/>
            <person name="Chang Y.J."/>
            <person name="Jeffries C.D."/>
            <person name="Detter J.C."/>
            <person name="Han C."/>
            <person name="Rohde M."/>
            <person name="Brambilla E."/>
            <person name="Goker M."/>
            <person name="Woyke T."/>
            <person name="Bristow J."/>
            <person name="Eisen J.A."/>
            <person name="Markowitz V."/>
            <person name="Hugenholtz P."/>
            <person name="Kyrpides N.C."/>
            <person name="Klenk H.P."/>
            <person name="Land M."/>
        </authorList>
    </citation>
    <scope>NUCLEOTIDE SEQUENCE [LARGE SCALE GENOMIC DNA]</scope>
    <source>
        <strain evidence="2">ATCC 33931 / DSM 2075 / LMG 7858 / VKM B-1802 / 2st14</strain>
    </source>
</reference>
<gene>
    <name evidence="1" type="ordered locus">Deba_2977</name>
</gene>
<dbReference type="GO" id="GO:0051287">
    <property type="term" value="F:NAD binding"/>
    <property type="evidence" value="ECO:0007669"/>
    <property type="project" value="UniProtKB-ARBA"/>
</dbReference>
<dbReference type="InterPro" id="IPR016064">
    <property type="entry name" value="NAD/diacylglycerol_kinase_sf"/>
</dbReference>
<dbReference type="EMBL" id="CP002085">
    <property type="protein sequence ID" value="ADK86330.1"/>
    <property type="molecule type" value="Genomic_DNA"/>
</dbReference>
<sequence>MPAVGIIANPASGKDIRRLVAHGAVCDNNAKVGLLRRIMAGLVAVGAGEVVAMPDAGDLARRAAAEMGPACRLELLAMTPTDSAHDSTSAAGLLDRRGVACLIVLGGDGTCRAVAKASGDTPLLAVSTGTNNVFPTALEGTLAGLAAGLVATGAAGPASWRAPKLEIIDHGRVIDMALVDVAVTAHCQTGCKALWRPESLRRLFLTRAEPTAIGLSAIGGCLSPMAADSGQGLELGFGPGGRMVLATMAPGLVARLAVSRWRRFAPDQELVIDGPATLALDGEREIIINPGQRLGLRLCLAGPRVLDGAKILETAAHAGAFMALAARRADQDISPHF</sequence>
<proteinExistence type="predicted"/>
<dbReference type="KEGG" id="dbr:Deba_2977"/>
<dbReference type="STRING" id="644282.Deba_2977"/>